<proteinExistence type="predicted"/>
<dbReference type="EMBL" id="FQXM01000068">
    <property type="protein sequence ID" value="SHI08216.1"/>
    <property type="molecule type" value="Genomic_DNA"/>
</dbReference>
<dbReference type="Proteomes" id="UP000184447">
    <property type="component" value="Unassembled WGS sequence"/>
</dbReference>
<organism evidence="1 2">
    <name type="scientific">Clostridium grantii DSM 8605</name>
    <dbReference type="NCBI Taxonomy" id="1121316"/>
    <lineage>
        <taxon>Bacteria</taxon>
        <taxon>Bacillati</taxon>
        <taxon>Bacillota</taxon>
        <taxon>Clostridia</taxon>
        <taxon>Eubacteriales</taxon>
        <taxon>Clostridiaceae</taxon>
        <taxon>Clostridium</taxon>
    </lineage>
</organism>
<gene>
    <name evidence="1" type="ORF">SAMN02745207_04274</name>
</gene>
<protein>
    <submittedName>
        <fullName evidence="1">Uncharacterized protein</fullName>
    </submittedName>
</protein>
<name>A0A1M5Y8D3_9CLOT</name>
<sequence length="81" mass="9235">MASLLETSLDMGVYNEKSKFIKENGTLDIKKVLLKFQEFMKKEYSHKREAFLEADGRLIFLAFISPIINGIGFAFKEVQGA</sequence>
<keyword evidence="2" id="KW-1185">Reference proteome</keyword>
<accession>A0A1M5Y8D3</accession>
<evidence type="ECO:0000313" key="2">
    <source>
        <dbReference type="Proteomes" id="UP000184447"/>
    </source>
</evidence>
<dbReference type="STRING" id="1121316.SAMN02745207_04274"/>
<reference evidence="1 2" key="1">
    <citation type="submission" date="2016-11" db="EMBL/GenBank/DDBJ databases">
        <authorList>
            <person name="Jaros S."/>
            <person name="Januszkiewicz K."/>
            <person name="Wedrychowicz H."/>
        </authorList>
    </citation>
    <scope>NUCLEOTIDE SEQUENCE [LARGE SCALE GENOMIC DNA]</scope>
    <source>
        <strain evidence="1 2">DSM 8605</strain>
    </source>
</reference>
<dbReference type="AlphaFoldDB" id="A0A1M5Y8D3"/>
<evidence type="ECO:0000313" key="1">
    <source>
        <dbReference type="EMBL" id="SHI08216.1"/>
    </source>
</evidence>